<name>A0ABS6V3L2_9PSEU</name>
<evidence type="ECO:0000313" key="1">
    <source>
        <dbReference type="EMBL" id="MBW0138614.1"/>
    </source>
</evidence>
<evidence type="ECO:0000313" key="2">
    <source>
        <dbReference type="Proteomes" id="UP000694287"/>
    </source>
</evidence>
<dbReference type="RefSeq" id="WP_218601442.1">
    <property type="nucleotide sequence ID" value="NZ_JADQDJ010000021.1"/>
</dbReference>
<gene>
    <name evidence="1" type="ORF">I4I81_30765</name>
</gene>
<accession>A0ABS6V3L2</accession>
<organism evidence="1 2">
    <name type="scientific">Pseudonocardia abyssalis</name>
    <dbReference type="NCBI Taxonomy" id="2792008"/>
    <lineage>
        <taxon>Bacteria</taxon>
        <taxon>Bacillati</taxon>
        <taxon>Actinomycetota</taxon>
        <taxon>Actinomycetes</taxon>
        <taxon>Pseudonocardiales</taxon>
        <taxon>Pseudonocardiaceae</taxon>
        <taxon>Pseudonocardia</taxon>
    </lineage>
</organism>
<proteinExistence type="predicted"/>
<protein>
    <submittedName>
        <fullName evidence="1">Uncharacterized protein</fullName>
    </submittedName>
</protein>
<keyword evidence="2" id="KW-1185">Reference proteome</keyword>
<comment type="caution">
    <text evidence="1">The sequence shown here is derived from an EMBL/GenBank/DDBJ whole genome shotgun (WGS) entry which is preliminary data.</text>
</comment>
<reference evidence="1 2" key="1">
    <citation type="submission" date="2020-11" db="EMBL/GenBank/DDBJ databases">
        <title>Pseudonocardia abyssalis sp. nov. and Pseudonocardia oceani sp. nov., description and phylogenomic analysis of two novel actinomycetes isolated from the deep Southern Ocean.</title>
        <authorList>
            <person name="Parra J."/>
        </authorList>
    </citation>
    <scope>NUCLEOTIDE SEQUENCE [LARGE SCALE GENOMIC DNA]</scope>
    <source>
        <strain evidence="1 2">KRD-168</strain>
    </source>
</reference>
<dbReference type="Proteomes" id="UP000694287">
    <property type="component" value="Unassembled WGS sequence"/>
</dbReference>
<dbReference type="EMBL" id="JADQDK010000002">
    <property type="protein sequence ID" value="MBW0138614.1"/>
    <property type="molecule type" value="Genomic_DNA"/>
</dbReference>
<sequence length="93" mass="9652">MTTTSAASNDDGFDVVVADDGSVPAAELARHGVQPGTHLRLVVTDEPATPERRGGRSAGKLAGTVAPEVIEEWSRALDQDRAERRATLGSVAG</sequence>